<accession>A0A9W9GC82</accession>
<protein>
    <submittedName>
        <fullName evidence="1">Uncharacterized protein</fullName>
    </submittedName>
</protein>
<reference evidence="1" key="1">
    <citation type="submission" date="2022-11" db="EMBL/GenBank/DDBJ databases">
        <authorList>
            <person name="Petersen C."/>
        </authorList>
    </citation>
    <scope>NUCLEOTIDE SEQUENCE</scope>
    <source>
        <strain evidence="1">IBT 30069</strain>
    </source>
</reference>
<keyword evidence="2" id="KW-1185">Reference proteome</keyword>
<name>A0A9W9GC82_9EURO</name>
<organism evidence="1 2">
    <name type="scientific">Penicillium angulare</name>
    <dbReference type="NCBI Taxonomy" id="116970"/>
    <lineage>
        <taxon>Eukaryota</taxon>
        <taxon>Fungi</taxon>
        <taxon>Dikarya</taxon>
        <taxon>Ascomycota</taxon>
        <taxon>Pezizomycotina</taxon>
        <taxon>Eurotiomycetes</taxon>
        <taxon>Eurotiomycetidae</taxon>
        <taxon>Eurotiales</taxon>
        <taxon>Aspergillaceae</taxon>
        <taxon>Penicillium</taxon>
    </lineage>
</organism>
<gene>
    <name evidence="1" type="ORF">N7456_000490</name>
</gene>
<dbReference type="AlphaFoldDB" id="A0A9W9GC82"/>
<sequence length="248" mass="28236">MDCTHIQVSKRHARLGPSFGLKIQNLNIVLNISTLYFNYEAEVPFQLWPYSPSLPYNEETSHDQMTWQREGNTTGTMKLLTSVETKVCLDDPGPSLCLRIQQIIAMKTADLRSWTGHESVTLSNMIPVCPHIEGRQPRSPKISGTLDYLIQRLLLLDDFWSSHFQYCYGCGMSWKLDVRSSNCGEECSIVSTRWLDFRSGDVQSNMGVELVGTNYFDSMSRFEYSDPKSPSDTGLYDQNISLLKGYES</sequence>
<comment type="caution">
    <text evidence="1">The sequence shown here is derived from an EMBL/GenBank/DDBJ whole genome shotgun (WGS) entry which is preliminary data.</text>
</comment>
<dbReference type="Proteomes" id="UP001149165">
    <property type="component" value="Unassembled WGS sequence"/>
</dbReference>
<evidence type="ECO:0000313" key="2">
    <source>
        <dbReference type="Proteomes" id="UP001149165"/>
    </source>
</evidence>
<proteinExistence type="predicted"/>
<evidence type="ECO:0000313" key="1">
    <source>
        <dbReference type="EMBL" id="KAJ5116142.1"/>
    </source>
</evidence>
<reference evidence="1" key="2">
    <citation type="journal article" date="2023" name="IMA Fungus">
        <title>Comparative genomic study of the Penicillium genus elucidates a diverse pangenome and 15 lateral gene transfer events.</title>
        <authorList>
            <person name="Petersen C."/>
            <person name="Sorensen T."/>
            <person name="Nielsen M.R."/>
            <person name="Sondergaard T.E."/>
            <person name="Sorensen J.L."/>
            <person name="Fitzpatrick D.A."/>
            <person name="Frisvad J.C."/>
            <person name="Nielsen K.L."/>
        </authorList>
    </citation>
    <scope>NUCLEOTIDE SEQUENCE</scope>
    <source>
        <strain evidence="1">IBT 30069</strain>
    </source>
</reference>
<dbReference type="EMBL" id="JAPQKH010000001">
    <property type="protein sequence ID" value="KAJ5116142.1"/>
    <property type="molecule type" value="Genomic_DNA"/>
</dbReference>